<dbReference type="SUPFAM" id="SSF49764">
    <property type="entry name" value="HSP20-like chaperones"/>
    <property type="match status" value="1"/>
</dbReference>
<dbReference type="EMBL" id="OZ075128">
    <property type="protein sequence ID" value="CAL4955982.1"/>
    <property type="molecule type" value="Genomic_DNA"/>
</dbReference>
<keyword evidence="1" id="KW-0346">Stress response</keyword>
<dbReference type="Gene3D" id="2.60.40.790">
    <property type="match status" value="1"/>
</dbReference>
<evidence type="ECO:0000259" key="4">
    <source>
        <dbReference type="PROSITE" id="PS01031"/>
    </source>
</evidence>
<keyword evidence="6" id="KW-1185">Reference proteome</keyword>
<dbReference type="Pfam" id="PF00011">
    <property type="entry name" value="HSP20"/>
    <property type="match status" value="1"/>
</dbReference>
<sequence length="171" mass="17606">MASSKAQRGAAAKSGAAPEDCVADIDPKLECLDGANAYIIRLNLPGFKKEDFKVQVDSGGRLTVRGERPAGYVRFHKAFQLPPTANPDGVAGRFDGAVLSLTVPKQPATGTDMVVARLAEGKEWCAAAEGAATATTWAEALGGKGQMVAAAVAGLALGAFLAHRLLNVTNS</sequence>
<gene>
    <name evidence="5" type="ORF">URODEC1_LOCUS41767</name>
</gene>
<reference evidence="5" key="1">
    <citation type="submission" date="2024-10" db="EMBL/GenBank/DDBJ databases">
        <authorList>
            <person name="Ryan C."/>
        </authorList>
    </citation>
    <scope>NUCLEOTIDE SEQUENCE [LARGE SCALE GENOMIC DNA]</scope>
</reference>
<organism evidence="5 6">
    <name type="scientific">Urochloa decumbens</name>
    <dbReference type="NCBI Taxonomy" id="240449"/>
    <lineage>
        <taxon>Eukaryota</taxon>
        <taxon>Viridiplantae</taxon>
        <taxon>Streptophyta</taxon>
        <taxon>Embryophyta</taxon>
        <taxon>Tracheophyta</taxon>
        <taxon>Spermatophyta</taxon>
        <taxon>Magnoliopsida</taxon>
        <taxon>Liliopsida</taxon>
        <taxon>Poales</taxon>
        <taxon>Poaceae</taxon>
        <taxon>PACMAD clade</taxon>
        <taxon>Panicoideae</taxon>
        <taxon>Panicodae</taxon>
        <taxon>Paniceae</taxon>
        <taxon>Melinidinae</taxon>
        <taxon>Urochloa</taxon>
    </lineage>
</organism>
<protein>
    <recommendedName>
        <fullName evidence="4">SHSP domain-containing protein</fullName>
    </recommendedName>
</protein>
<evidence type="ECO:0000313" key="6">
    <source>
        <dbReference type="Proteomes" id="UP001497457"/>
    </source>
</evidence>
<dbReference type="InterPro" id="IPR002068">
    <property type="entry name" value="A-crystallin/Hsp20_dom"/>
</dbReference>
<evidence type="ECO:0000256" key="3">
    <source>
        <dbReference type="RuleBase" id="RU003616"/>
    </source>
</evidence>
<proteinExistence type="inferred from homology"/>
<dbReference type="InterPro" id="IPR008978">
    <property type="entry name" value="HSP20-like_chaperone"/>
</dbReference>
<dbReference type="PANTHER" id="PTHR11527">
    <property type="entry name" value="HEAT-SHOCK PROTEIN 20 FAMILY MEMBER"/>
    <property type="match status" value="1"/>
</dbReference>
<dbReference type="CDD" id="cd06464">
    <property type="entry name" value="ACD_sHsps-like"/>
    <property type="match status" value="1"/>
</dbReference>
<dbReference type="PROSITE" id="PS01031">
    <property type="entry name" value="SHSP"/>
    <property type="match status" value="1"/>
</dbReference>
<evidence type="ECO:0000256" key="1">
    <source>
        <dbReference type="ARBA" id="ARBA00023016"/>
    </source>
</evidence>
<dbReference type="AlphaFoldDB" id="A0ABC8Z5S0"/>
<dbReference type="InterPro" id="IPR031107">
    <property type="entry name" value="Small_HSP"/>
</dbReference>
<dbReference type="Proteomes" id="UP001497457">
    <property type="component" value="Chromosome 18b"/>
</dbReference>
<evidence type="ECO:0000256" key="2">
    <source>
        <dbReference type="PROSITE-ProRule" id="PRU00285"/>
    </source>
</evidence>
<name>A0ABC8Z5S0_9POAL</name>
<comment type="similarity">
    <text evidence="2 3">Belongs to the small heat shock protein (HSP20) family.</text>
</comment>
<evidence type="ECO:0000313" key="5">
    <source>
        <dbReference type="EMBL" id="CAL4955982.1"/>
    </source>
</evidence>
<accession>A0ABC8Z5S0</accession>
<feature type="domain" description="SHSP" evidence="4">
    <location>
        <begin position="20"/>
        <end position="121"/>
    </location>
</feature>